<dbReference type="RefSeq" id="WP_113648910.1">
    <property type="nucleotide sequence ID" value="NZ_QMHN01000007.1"/>
</dbReference>
<dbReference type="PIRSF" id="PIRSF018266">
    <property type="entry name" value="FecR"/>
    <property type="match status" value="1"/>
</dbReference>
<feature type="transmembrane region" description="Helical" evidence="1">
    <location>
        <begin position="92"/>
        <end position="114"/>
    </location>
</feature>
<evidence type="ECO:0000313" key="4">
    <source>
        <dbReference type="EMBL" id="RWU04314.1"/>
    </source>
</evidence>
<dbReference type="Pfam" id="PF16344">
    <property type="entry name" value="FecR_C"/>
    <property type="match status" value="1"/>
</dbReference>
<reference evidence="4 5" key="1">
    <citation type="submission" date="2018-06" db="EMBL/GenBank/DDBJ databases">
        <title>Pedobacter endophyticus sp. nov., an endophytic bacterium isolated from a leaf of Triticum aestivum.</title>
        <authorList>
            <person name="Zhang L."/>
        </authorList>
    </citation>
    <scope>NUCLEOTIDE SEQUENCE [LARGE SCALE GENOMIC DNA]</scope>
    <source>
        <strain evidence="4 5">CM134L-2</strain>
    </source>
</reference>
<dbReference type="Pfam" id="PF04773">
    <property type="entry name" value="FecR"/>
    <property type="match status" value="1"/>
</dbReference>
<feature type="domain" description="Protein FecR C-terminal" evidence="3">
    <location>
        <begin position="271"/>
        <end position="338"/>
    </location>
</feature>
<evidence type="ECO:0000256" key="1">
    <source>
        <dbReference type="SAM" id="Phobius"/>
    </source>
</evidence>
<dbReference type="GO" id="GO:0016989">
    <property type="term" value="F:sigma factor antagonist activity"/>
    <property type="evidence" value="ECO:0007669"/>
    <property type="project" value="TreeGrafter"/>
</dbReference>
<dbReference type="InterPro" id="IPR032508">
    <property type="entry name" value="FecR_C"/>
</dbReference>
<evidence type="ECO:0000313" key="5">
    <source>
        <dbReference type="Proteomes" id="UP000284120"/>
    </source>
</evidence>
<accession>A0A443YKN2</accession>
<dbReference type="PANTHER" id="PTHR30273">
    <property type="entry name" value="PERIPLASMIC SIGNAL SENSOR AND SIGMA FACTOR ACTIVATOR FECR-RELATED"/>
    <property type="match status" value="1"/>
</dbReference>
<keyword evidence="5" id="KW-1185">Reference proteome</keyword>
<evidence type="ECO:0000259" key="2">
    <source>
        <dbReference type="Pfam" id="PF04773"/>
    </source>
</evidence>
<dbReference type="PANTHER" id="PTHR30273:SF2">
    <property type="entry name" value="PROTEIN FECR"/>
    <property type="match status" value="1"/>
</dbReference>
<organism evidence="4 5">
    <name type="scientific">Pedobacter chitinilyticus</name>
    <dbReference type="NCBI Taxonomy" id="2233776"/>
    <lineage>
        <taxon>Bacteria</taxon>
        <taxon>Pseudomonadati</taxon>
        <taxon>Bacteroidota</taxon>
        <taxon>Sphingobacteriia</taxon>
        <taxon>Sphingobacteriales</taxon>
        <taxon>Sphingobacteriaceae</taxon>
        <taxon>Pedobacter</taxon>
    </lineage>
</organism>
<dbReference type="InterPro" id="IPR012373">
    <property type="entry name" value="Ferrdict_sens_TM"/>
</dbReference>
<dbReference type="Proteomes" id="UP000284120">
    <property type="component" value="Unassembled WGS sequence"/>
</dbReference>
<dbReference type="InterPro" id="IPR006860">
    <property type="entry name" value="FecR"/>
</dbReference>
<dbReference type="Gene3D" id="3.55.50.30">
    <property type="match status" value="1"/>
</dbReference>
<dbReference type="AlphaFoldDB" id="A0A443YKN2"/>
<dbReference type="Gene3D" id="2.60.120.1440">
    <property type="match status" value="1"/>
</dbReference>
<sequence length="340" mass="38723">MEKDIFIALLSKKLSGEISTSDQTLLNEALRNNPAYQQLAVQLESYFNKKPKANTNAKALEQVWATIAEAEKGAPVDQFNYRTKKQPWLTTPLLKIAAMLLLVLGVGLLSYYWLNRSQKDFEALATTDQKVFKVLPDGTRIWLNKQSTITYNQAFGKQQREIFLDGEAYFDVIKNAKVPLLIHAGDIDIEVKGTAFNVNAYQKSKQVEVALIRGSIAVTDRLNAKHQVLLKPNEKLIFTHQTITQSENNFQVMAIQPSLLSKEISWTIDTITFNKEKLVDLALRLEKKYEVKIDIKSETLKDKRFSGSFSNENIRQALDALKLSYPFTYTINNRLVTIKD</sequence>
<keyword evidence="1" id="KW-0472">Membrane</keyword>
<name>A0A443YKN2_9SPHI</name>
<gene>
    <name evidence="4" type="ORF">DPV69_18495</name>
</gene>
<keyword evidence="1" id="KW-0812">Transmembrane</keyword>
<protein>
    <submittedName>
        <fullName evidence="4">FecR family protein</fullName>
    </submittedName>
</protein>
<dbReference type="EMBL" id="SAYW01000007">
    <property type="protein sequence ID" value="RWU04314.1"/>
    <property type="molecule type" value="Genomic_DNA"/>
</dbReference>
<dbReference type="OrthoDB" id="1523735at2"/>
<proteinExistence type="predicted"/>
<evidence type="ECO:0000259" key="3">
    <source>
        <dbReference type="Pfam" id="PF16344"/>
    </source>
</evidence>
<keyword evidence="1" id="KW-1133">Transmembrane helix</keyword>
<comment type="caution">
    <text evidence="4">The sequence shown here is derived from an EMBL/GenBank/DDBJ whole genome shotgun (WGS) entry which is preliminary data.</text>
</comment>
<feature type="domain" description="FecR protein" evidence="2">
    <location>
        <begin position="128"/>
        <end position="216"/>
    </location>
</feature>